<evidence type="ECO:0000313" key="1">
    <source>
        <dbReference type="EMBL" id="KLU01562.1"/>
    </source>
</evidence>
<dbReference type="AlphaFoldDB" id="A0A0J1B478"/>
<accession>A0A0J1B478</accession>
<organism evidence="1 2">
    <name type="scientific">Rhodopirellula islandica</name>
    <dbReference type="NCBI Taxonomy" id="595434"/>
    <lineage>
        <taxon>Bacteria</taxon>
        <taxon>Pseudomonadati</taxon>
        <taxon>Planctomycetota</taxon>
        <taxon>Planctomycetia</taxon>
        <taxon>Pirellulales</taxon>
        <taxon>Pirellulaceae</taxon>
        <taxon>Rhodopirellula</taxon>
    </lineage>
</organism>
<dbReference type="PATRIC" id="fig|595434.4.peg.6092"/>
<proteinExistence type="predicted"/>
<dbReference type="STRING" id="595434.RISK_006409"/>
<name>A0A0J1B478_RHOIS</name>
<dbReference type="EMBL" id="LECT01000053">
    <property type="protein sequence ID" value="KLU01562.1"/>
    <property type="molecule type" value="Genomic_DNA"/>
</dbReference>
<gene>
    <name evidence="1" type="ORF">RISK_006409</name>
</gene>
<protein>
    <submittedName>
        <fullName evidence="1">Uncharacterized protein</fullName>
    </submittedName>
</protein>
<evidence type="ECO:0000313" key="2">
    <source>
        <dbReference type="Proteomes" id="UP000036367"/>
    </source>
</evidence>
<dbReference type="Proteomes" id="UP000036367">
    <property type="component" value="Unassembled WGS sequence"/>
</dbReference>
<sequence>MSLLAKSFAISLQRGGGHLTNLTVFGLMSSQGTQSLQLIPLVPNRTLRTF</sequence>
<reference evidence="1" key="1">
    <citation type="submission" date="2015-05" db="EMBL/GenBank/DDBJ databases">
        <title>Permanent draft genome of Rhodopirellula islandicus K833.</title>
        <authorList>
            <person name="Kizina J."/>
            <person name="Richter M."/>
            <person name="Glockner F.O."/>
            <person name="Harder J."/>
        </authorList>
    </citation>
    <scope>NUCLEOTIDE SEQUENCE [LARGE SCALE GENOMIC DNA]</scope>
    <source>
        <strain evidence="1">K833</strain>
    </source>
</reference>
<keyword evidence="2" id="KW-1185">Reference proteome</keyword>
<comment type="caution">
    <text evidence="1">The sequence shown here is derived from an EMBL/GenBank/DDBJ whole genome shotgun (WGS) entry which is preliminary data.</text>
</comment>